<dbReference type="Gene3D" id="3.40.50.1820">
    <property type="entry name" value="alpha/beta hydrolase"/>
    <property type="match status" value="1"/>
</dbReference>
<dbReference type="InterPro" id="IPR029058">
    <property type="entry name" value="AB_hydrolase_fold"/>
</dbReference>
<evidence type="ECO:0000259" key="1">
    <source>
        <dbReference type="Pfam" id="PF08840"/>
    </source>
</evidence>
<feature type="domain" description="BAAT/Acyl-CoA thioester hydrolase C-terminal" evidence="1">
    <location>
        <begin position="7"/>
        <end position="182"/>
    </location>
</feature>
<dbReference type="InParanoid" id="A0A674ELT7"/>
<dbReference type="Ensembl" id="ENSSTUT00000116814.1">
    <property type="protein sequence ID" value="ENSSTUP00000109076.1"/>
    <property type="gene ID" value="ENSSTUG00000048432.1"/>
</dbReference>
<accession>A0A674ELT7</accession>
<dbReference type="Pfam" id="PF08840">
    <property type="entry name" value="BAAT_C"/>
    <property type="match status" value="1"/>
</dbReference>
<organism evidence="2 3">
    <name type="scientific">Salmo trutta</name>
    <name type="common">Brown trout</name>
    <dbReference type="NCBI Taxonomy" id="8032"/>
    <lineage>
        <taxon>Eukaryota</taxon>
        <taxon>Metazoa</taxon>
        <taxon>Chordata</taxon>
        <taxon>Craniata</taxon>
        <taxon>Vertebrata</taxon>
        <taxon>Euteleostomi</taxon>
        <taxon>Actinopterygii</taxon>
        <taxon>Neopterygii</taxon>
        <taxon>Teleostei</taxon>
        <taxon>Protacanthopterygii</taxon>
        <taxon>Salmoniformes</taxon>
        <taxon>Salmonidae</taxon>
        <taxon>Salmoninae</taxon>
        <taxon>Salmo</taxon>
    </lineage>
</organism>
<dbReference type="Proteomes" id="UP000472277">
    <property type="component" value="Chromosome 35"/>
</dbReference>
<dbReference type="AlphaFoldDB" id="A0A674ELT7"/>
<dbReference type="GeneTree" id="ENSGT01010000222336"/>
<dbReference type="InterPro" id="IPR014940">
    <property type="entry name" value="BAAT_C"/>
</dbReference>
<dbReference type="PANTHER" id="PTHR10824">
    <property type="entry name" value="ACYL-COENZYME A THIOESTERASE-RELATED"/>
    <property type="match status" value="1"/>
</dbReference>
<dbReference type="OMA" id="CCPETGH"/>
<proteinExistence type="predicted"/>
<reference evidence="2" key="2">
    <citation type="submission" date="2025-09" db="UniProtKB">
        <authorList>
            <consortium name="Ensembl"/>
        </authorList>
    </citation>
    <scope>IDENTIFICATION</scope>
</reference>
<dbReference type="GO" id="GO:0047617">
    <property type="term" value="F:fatty acyl-CoA hydrolase activity"/>
    <property type="evidence" value="ECO:0007669"/>
    <property type="project" value="TreeGrafter"/>
</dbReference>
<protein>
    <recommendedName>
        <fullName evidence="1">BAAT/Acyl-CoA thioester hydrolase C-terminal domain-containing protein</fullName>
    </recommendedName>
</protein>
<reference evidence="2" key="1">
    <citation type="submission" date="2025-08" db="UniProtKB">
        <authorList>
            <consortium name="Ensembl"/>
        </authorList>
    </citation>
    <scope>IDENTIFICATION</scope>
</reference>
<keyword evidence="3" id="KW-1185">Reference proteome</keyword>
<dbReference type="SUPFAM" id="SSF53474">
    <property type="entry name" value="alpha/beta-Hydrolases"/>
    <property type="match status" value="1"/>
</dbReference>
<evidence type="ECO:0000313" key="3">
    <source>
        <dbReference type="Proteomes" id="UP000472277"/>
    </source>
</evidence>
<evidence type="ECO:0000313" key="2">
    <source>
        <dbReference type="Ensembl" id="ENSSTUP00000109076.1"/>
    </source>
</evidence>
<dbReference type="GO" id="GO:0006631">
    <property type="term" value="P:fatty acid metabolic process"/>
    <property type="evidence" value="ECO:0007669"/>
    <property type="project" value="TreeGrafter"/>
</dbReference>
<sequence length="197" mass="21913">TLLHPFHGPGIGVLSISKSGDLSLSMASHLLGISATISINVYNSNAWLPLHYKGTVIIPPLLPDMGKITLTPSGHLDCCEAMTREGNQGSVIPIERSSSRFLFAVSEDDRNWNSCLFAQQTAARLRRHGKENFEVPYMPHCPSGFHSALGKVMVFGGEVKAHHEAQLDLWRRVQEFFRKHLKDSKSVKNKFLFTMTA</sequence>
<dbReference type="PANTHER" id="PTHR10824:SF17">
    <property type="entry name" value="ACYL-COENZYME A THIOESTERASE 6"/>
    <property type="match status" value="1"/>
</dbReference>
<dbReference type="GO" id="GO:0006637">
    <property type="term" value="P:acyl-CoA metabolic process"/>
    <property type="evidence" value="ECO:0007669"/>
    <property type="project" value="TreeGrafter"/>
</dbReference>
<name>A0A674ELT7_SALTR</name>